<evidence type="ECO:0000313" key="4">
    <source>
        <dbReference type="EMBL" id="SEH91835.1"/>
    </source>
</evidence>
<dbReference type="RefSeq" id="WP_071133402.1">
    <property type="nucleotide sequence ID" value="NZ_LT629973.1"/>
</dbReference>
<dbReference type="AlphaFoldDB" id="A0A1H6M387"/>
<dbReference type="GO" id="GO:0006508">
    <property type="term" value="P:proteolysis"/>
    <property type="evidence" value="ECO:0007669"/>
    <property type="project" value="InterPro"/>
</dbReference>
<dbReference type="GO" id="GO:0004252">
    <property type="term" value="F:serine-type endopeptidase activity"/>
    <property type="evidence" value="ECO:0007669"/>
    <property type="project" value="TreeGrafter"/>
</dbReference>
<dbReference type="SUPFAM" id="SSF82171">
    <property type="entry name" value="DPP6 N-terminal domain-like"/>
    <property type="match status" value="1"/>
</dbReference>
<reference evidence="5" key="1">
    <citation type="submission" date="2016-09" db="EMBL/GenBank/DDBJ databases">
        <authorList>
            <person name="Koehorst J."/>
        </authorList>
    </citation>
    <scope>NUCLEOTIDE SEQUENCE [LARGE SCALE GENOMIC DNA]</scope>
</reference>
<accession>A0A1H6M387</accession>
<proteinExistence type="predicted"/>
<dbReference type="PANTHER" id="PTHR42776:SF27">
    <property type="entry name" value="DIPEPTIDYL PEPTIDASE FAMILY MEMBER 6"/>
    <property type="match status" value="1"/>
</dbReference>
<dbReference type="InterPro" id="IPR001375">
    <property type="entry name" value="Peptidase_S9_cat"/>
</dbReference>
<evidence type="ECO:0000313" key="5">
    <source>
        <dbReference type="Proteomes" id="UP000176204"/>
    </source>
</evidence>
<keyword evidence="2" id="KW-0645">Protease</keyword>
<dbReference type="InterPro" id="IPR011659">
    <property type="entry name" value="WD40"/>
</dbReference>
<dbReference type="SUPFAM" id="SSF53474">
    <property type="entry name" value="alpha/beta-Hydrolases"/>
    <property type="match status" value="1"/>
</dbReference>
<evidence type="ECO:0000256" key="2">
    <source>
        <dbReference type="ARBA" id="ARBA00022825"/>
    </source>
</evidence>
<dbReference type="STRING" id="1679444.PYTT_1712"/>
<dbReference type="Proteomes" id="UP000176204">
    <property type="component" value="Chromosome I"/>
</dbReference>
<dbReference type="InterPro" id="IPR029058">
    <property type="entry name" value="AB_hydrolase_fold"/>
</dbReference>
<dbReference type="Gene3D" id="3.40.50.1820">
    <property type="entry name" value="alpha/beta hydrolase"/>
    <property type="match status" value="1"/>
</dbReference>
<sequence length="873" mass="96974">MSGWVLGDVPEDDEAKGEGAAAACGEYRGVEKKQVSRWCVPSGQVSRVLPLPDPMFSEVDSVKGKAYDAAARLSVPLGDVAKLPWTGRVTAGEDGWMRAEPCVSPFWPTVRVFRFFVEPSAFVEGKLEVACPQVCRVYVDGKQVAEKLERQSAGVKAGTMCPKVAWERRRYEVVVKVLSMPWDWTAPSVKADFVSVKSKQAVNVAFPDGYGRAPVTIEALNEAPRVAWCSVSPNGEYVLSRVERLLPDGKSQASFEVRRVADDAVVMVADDARRYRWMPRGARLMFTAMQGENECALKAYDVEKRAEEVLVEGVPFKDVSYAWAPDESFLVATVTERFEEKGKEKDFKRFVNMADRDPKWRDRSFLYLVDRDSGRMRRLTAGVGNAELCDISPDGSKVLFAVSRVDYSKRRYEVYDLWVMDPRSMACEALLRDVPFSVSSASWSPDGRKLLVVSDADAFGGVGLDLPEGYVANGFDRQAFLFDVESRQAEPITRKFAPSVVSAVWGGDGRVYLGVVEGDVNAVYAYDPVSVSFSRVAVPDVSAGVFSVSRCREGFRPVMAALGQSMLSPSRLYVGDVSSGQFRCVSDPAAAHMAKWELPKVEKWEFTNSEGSRIDGFYVLPARMEEGRKYPMITYFYGGTNPSKQVFNAHYPALLYAAQGYVVYVPQPSGAVGYGQAFSALHVNGWGKRNAQDIIEGVKRFCEEHAFVDAAHVGCIGASYGGYMSMFLQSQTDLFAAAVSHAGISDLSGYWGGGLWGYAYNADAAAGSMPWSENGLFVEQSPLYAAEKMNTPLLLVHGDADRNVPVNESMKMFTALKLLGKPVELVTFKGEDHFILDYKRRKQWIKSHLAWFDRWLKEDADWWNALYPEKDSW</sequence>
<dbReference type="KEGG" id="agl:PYTT_1712"/>
<evidence type="ECO:0000259" key="3">
    <source>
        <dbReference type="Pfam" id="PF00326"/>
    </source>
</evidence>
<keyword evidence="1 4" id="KW-0378">Hydrolase</keyword>
<gene>
    <name evidence="4" type="ORF">PYTT_1712</name>
</gene>
<dbReference type="EMBL" id="LT629973">
    <property type="protein sequence ID" value="SEH91835.1"/>
    <property type="molecule type" value="Genomic_DNA"/>
</dbReference>
<keyword evidence="5" id="KW-1185">Reference proteome</keyword>
<feature type="domain" description="Peptidase S9 prolyl oligopeptidase catalytic" evidence="3">
    <location>
        <begin position="655"/>
        <end position="858"/>
    </location>
</feature>
<organism evidence="4 5">
    <name type="scientific">Akkermansia glycaniphila</name>
    <dbReference type="NCBI Taxonomy" id="1679444"/>
    <lineage>
        <taxon>Bacteria</taxon>
        <taxon>Pseudomonadati</taxon>
        <taxon>Verrucomicrobiota</taxon>
        <taxon>Verrucomicrobiia</taxon>
        <taxon>Verrucomicrobiales</taxon>
        <taxon>Akkermansiaceae</taxon>
        <taxon>Akkermansia</taxon>
    </lineage>
</organism>
<dbReference type="OrthoDB" id="9771666at2"/>
<dbReference type="Gene3D" id="2.120.10.30">
    <property type="entry name" value="TolB, C-terminal domain"/>
    <property type="match status" value="1"/>
</dbReference>
<dbReference type="Pfam" id="PF00326">
    <property type="entry name" value="Peptidase_S9"/>
    <property type="match status" value="1"/>
</dbReference>
<protein>
    <submittedName>
        <fullName evidence="4">Alpha/beta hydrolase fold</fullName>
    </submittedName>
</protein>
<name>A0A1H6M387_9BACT</name>
<keyword evidence="2" id="KW-0720">Serine protease</keyword>
<dbReference type="Pfam" id="PF07676">
    <property type="entry name" value="PD40"/>
    <property type="match status" value="1"/>
</dbReference>
<evidence type="ECO:0000256" key="1">
    <source>
        <dbReference type="ARBA" id="ARBA00022801"/>
    </source>
</evidence>
<dbReference type="InterPro" id="IPR011042">
    <property type="entry name" value="6-blade_b-propeller_TolB-like"/>
</dbReference>
<dbReference type="PANTHER" id="PTHR42776">
    <property type="entry name" value="SERINE PEPTIDASE S9 FAMILY MEMBER"/>
    <property type="match status" value="1"/>
</dbReference>